<dbReference type="Proteomes" id="UP000596742">
    <property type="component" value="Unassembled WGS sequence"/>
</dbReference>
<keyword evidence="2" id="KW-1185">Reference proteome</keyword>
<accession>A0A8B6D2V5</accession>
<dbReference type="EMBL" id="UYJE01002721">
    <property type="protein sequence ID" value="VDI13102.1"/>
    <property type="molecule type" value="Genomic_DNA"/>
</dbReference>
<gene>
    <name evidence="1" type="ORF">MGAL_10B049948</name>
</gene>
<dbReference type="OrthoDB" id="10479702at2759"/>
<protein>
    <submittedName>
        <fullName evidence="1">Uncharacterized protein</fullName>
    </submittedName>
</protein>
<sequence length="243" mass="28063">MEQAILGIASTVGKYFANANKRKICALKTNALSIEGLVEIIKNSDDVIKKNLLDPLEIQRNNTALVADVKDEITQRLQKYKDEMSVDIGNLRFEVKQFNKAMSNSCPEAKVDTQGRVPHMDTAVCISDEQMTEKDVKKCRVEWRLETPETWNLKEIKETLVKFSEMLRPWFEIEFVYVGSLVIKTLVQKKFLDNRDQMRTSIHSFLEKVVEVCKIDSDETSVIRVDLFIQLDEIDNKDQLTRT</sequence>
<proteinExistence type="predicted"/>
<name>A0A8B6D2V5_MYTGA</name>
<organism evidence="1 2">
    <name type="scientific">Mytilus galloprovincialis</name>
    <name type="common">Mediterranean mussel</name>
    <dbReference type="NCBI Taxonomy" id="29158"/>
    <lineage>
        <taxon>Eukaryota</taxon>
        <taxon>Metazoa</taxon>
        <taxon>Spiralia</taxon>
        <taxon>Lophotrochozoa</taxon>
        <taxon>Mollusca</taxon>
        <taxon>Bivalvia</taxon>
        <taxon>Autobranchia</taxon>
        <taxon>Pteriomorphia</taxon>
        <taxon>Mytilida</taxon>
        <taxon>Mytiloidea</taxon>
        <taxon>Mytilidae</taxon>
        <taxon>Mytilinae</taxon>
        <taxon>Mytilus</taxon>
    </lineage>
</organism>
<evidence type="ECO:0000313" key="1">
    <source>
        <dbReference type="EMBL" id="VDI13102.1"/>
    </source>
</evidence>
<evidence type="ECO:0000313" key="2">
    <source>
        <dbReference type="Proteomes" id="UP000596742"/>
    </source>
</evidence>
<dbReference type="AlphaFoldDB" id="A0A8B6D2V5"/>
<reference evidence="1" key="1">
    <citation type="submission" date="2018-11" db="EMBL/GenBank/DDBJ databases">
        <authorList>
            <person name="Alioto T."/>
            <person name="Alioto T."/>
        </authorList>
    </citation>
    <scope>NUCLEOTIDE SEQUENCE</scope>
</reference>
<comment type="caution">
    <text evidence="1">The sequence shown here is derived from an EMBL/GenBank/DDBJ whole genome shotgun (WGS) entry which is preliminary data.</text>
</comment>